<protein>
    <submittedName>
        <fullName evidence="2">Uncharacterized protein</fullName>
    </submittedName>
</protein>
<feature type="coiled-coil region" evidence="1">
    <location>
        <begin position="262"/>
        <end position="296"/>
    </location>
</feature>
<proteinExistence type="predicted"/>
<dbReference type="Gene3D" id="1.20.1170.10">
    <property type="match status" value="1"/>
</dbReference>
<evidence type="ECO:0000256" key="1">
    <source>
        <dbReference type="SAM" id="Coils"/>
    </source>
</evidence>
<gene>
    <name evidence="2" type="ORF">GFSPODELE1_LOCUS10327</name>
</gene>
<reference evidence="3" key="1">
    <citation type="submission" date="2024-04" db="EMBL/GenBank/DDBJ databases">
        <authorList>
            <person name="Shaw F."/>
            <person name="Minotto A."/>
        </authorList>
    </citation>
    <scope>NUCLEOTIDE SEQUENCE [LARGE SCALE GENOMIC DNA]</scope>
</reference>
<name>A0ABP1E6F2_9APHY</name>
<dbReference type="Proteomes" id="UP001497453">
    <property type="component" value="Chromosome 8"/>
</dbReference>
<feature type="coiled-coil region" evidence="1">
    <location>
        <begin position="138"/>
        <end position="172"/>
    </location>
</feature>
<sequence length="391" mass="44967">MASTLESLEKDAVSQEFVDILTKDPGCLKLSEEMEDMPEKILESLDTYKQDIRILSVNALGVEKDFTDILGILKRAATTPSTIRRDVLKLISRWEDLRQTYARLLWRSRDTAGAARVAADDFSRVFIKRVLLNRKVSMTRMKLEIEDYTSKLERDKRRAQELVDSFKHLQDDITAFRDDWSETVIRANAGQDTAIIKINEEITELDWKISTLQVKINELRESLSSRAAAVGGSWGLLACLCPSFWLRCGVLVVSAGAFYFKRRQLNSKITDIVKEREELRSLRERKQRDLQAISALSVGLVMSDDKFKDMLNRLGAFARIWGAIQADLHVIRGYLDEALRTADHDETSRQIFDDRIQMVFEQYVVLGKVFREYQIAVDPNSPIFKDFGREL</sequence>
<dbReference type="EMBL" id="OZ037951">
    <property type="protein sequence ID" value="CAL1715625.1"/>
    <property type="molecule type" value="Genomic_DNA"/>
</dbReference>
<evidence type="ECO:0000313" key="3">
    <source>
        <dbReference type="Proteomes" id="UP001497453"/>
    </source>
</evidence>
<organism evidence="2 3">
    <name type="scientific">Somion occarium</name>
    <dbReference type="NCBI Taxonomy" id="3059160"/>
    <lineage>
        <taxon>Eukaryota</taxon>
        <taxon>Fungi</taxon>
        <taxon>Dikarya</taxon>
        <taxon>Basidiomycota</taxon>
        <taxon>Agaricomycotina</taxon>
        <taxon>Agaricomycetes</taxon>
        <taxon>Polyporales</taxon>
        <taxon>Cerrenaceae</taxon>
        <taxon>Somion</taxon>
    </lineage>
</organism>
<keyword evidence="1" id="KW-0175">Coiled coil</keyword>
<keyword evidence="3" id="KW-1185">Reference proteome</keyword>
<accession>A0ABP1E6F2</accession>
<evidence type="ECO:0000313" key="2">
    <source>
        <dbReference type="EMBL" id="CAL1715625.1"/>
    </source>
</evidence>
<dbReference type="SUPFAM" id="SSF58100">
    <property type="entry name" value="Bacterial hemolysins"/>
    <property type="match status" value="1"/>
</dbReference>